<evidence type="ECO:0000313" key="29">
    <source>
        <dbReference type="EMBL" id="QOS26879.1"/>
    </source>
</evidence>
<dbReference type="InterPro" id="IPR003715">
    <property type="entry name" value="Poly_export_N"/>
</dbReference>
<evidence type="ECO:0000256" key="11">
    <source>
        <dbReference type="ARBA" id="ARBA00023136"/>
    </source>
</evidence>
<evidence type="ECO:0000256" key="3">
    <source>
        <dbReference type="ARBA" id="ARBA00022448"/>
    </source>
</evidence>
<proteinExistence type="inferred from homology"/>
<dbReference type="PANTHER" id="PTHR33619">
    <property type="entry name" value="POLYSACCHARIDE EXPORT PROTEIN GFCE-RELATED"/>
    <property type="match status" value="1"/>
</dbReference>
<keyword evidence="11" id="KW-0472">Membrane</keyword>
<dbReference type="AlphaFoldDB" id="A0A7M1WIP6"/>
<feature type="signal peptide" evidence="15">
    <location>
        <begin position="1"/>
        <end position="23"/>
    </location>
</feature>
<feature type="chain" id="PRO_5036401192" evidence="15">
    <location>
        <begin position="24"/>
        <end position="890"/>
    </location>
</feature>
<keyword evidence="6" id="KW-0812">Transmembrane</keyword>
<dbReference type="PANTHER" id="PTHR33619:SF3">
    <property type="entry name" value="POLYSACCHARIDE EXPORT PROTEIN GFCE-RELATED"/>
    <property type="match status" value="1"/>
</dbReference>
<evidence type="ECO:0000256" key="1">
    <source>
        <dbReference type="ARBA" id="ARBA00004571"/>
    </source>
</evidence>
<evidence type="ECO:0000259" key="16">
    <source>
        <dbReference type="Pfam" id="PF02563"/>
    </source>
</evidence>
<dbReference type="EMBL" id="MT898045">
    <property type="protein sequence ID" value="QOS16223.1"/>
    <property type="molecule type" value="Genomic_DNA"/>
</dbReference>
<keyword evidence="8" id="KW-0625">Polysaccharide transport</keyword>
<dbReference type="EMBL" id="MT898249">
    <property type="protein sequence ID" value="QOS23678.1"/>
    <property type="molecule type" value="Genomic_DNA"/>
</dbReference>
<keyword evidence="10" id="KW-0626">Porin</keyword>
<evidence type="ECO:0000259" key="18">
    <source>
        <dbReference type="Pfam" id="PF22461"/>
    </source>
</evidence>
<dbReference type="EMBL" id="MT898334">
    <property type="protein sequence ID" value="QOS26879.1"/>
    <property type="molecule type" value="Genomic_DNA"/>
</dbReference>
<dbReference type="EMBL" id="MT898071">
    <property type="protein sequence ID" value="QOS17154.1"/>
    <property type="molecule type" value="Genomic_DNA"/>
</dbReference>
<evidence type="ECO:0000256" key="12">
    <source>
        <dbReference type="ARBA" id="ARBA00023139"/>
    </source>
</evidence>
<evidence type="ECO:0000313" key="24">
    <source>
        <dbReference type="EMBL" id="QOS23608.1"/>
    </source>
</evidence>
<dbReference type="GO" id="GO:0006811">
    <property type="term" value="P:monoatomic ion transport"/>
    <property type="evidence" value="ECO:0007669"/>
    <property type="project" value="UniProtKB-KW"/>
</dbReference>
<evidence type="ECO:0000313" key="20">
    <source>
        <dbReference type="EMBL" id="QOS16223.1"/>
    </source>
</evidence>
<dbReference type="InterPro" id="IPR054765">
    <property type="entry name" value="SLBB_dom"/>
</dbReference>
<evidence type="ECO:0000313" key="32">
    <source>
        <dbReference type="EMBL" id="QOS29640.1"/>
    </source>
</evidence>
<evidence type="ECO:0000313" key="22">
    <source>
        <dbReference type="EMBL" id="QOS17848.1"/>
    </source>
</evidence>
<dbReference type="EMBL" id="MT898247">
    <property type="protein sequence ID" value="QOS23608.1"/>
    <property type="molecule type" value="Genomic_DNA"/>
</dbReference>
<evidence type="ECO:0000313" key="19">
    <source>
        <dbReference type="EMBL" id="QOS15816.1"/>
    </source>
</evidence>
<dbReference type="SUPFAM" id="SSF142984">
    <property type="entry name" value="Nqo1 middle domain-like"/>
    <property type="match status" value="1"/>
</dbReference>
<dbReference type="EMBL" id="MT898287">
    <property type="protein sequence ID" value="QOS25123.1"/>
    <property type="molecule type" value="Genomic_DNA"/>
</dbReference>
<dbReference type="Gene3D" id="3.10.560.10">
    <property type="entry name" value="Outer membrane lipoprotein wza domain like"/>
    <property type="match status" value="6"/>
</dbReference>
<name>A0A7M1WIP6_VIBPH</name>
<evidence type="ECO:0000256" key="13">
    <source>
        <dbReference type="ARBA" id="ARBA00023237"/>
    </source>
</evidence>
<evidence type="ECO:0000313" key="28">
    <source>
        <dbReference type="EMBL" id="QOS26845.1"/>
    </source>
</evidence>
<protein>
    <submittedName>
        <fullName evidence="29">Polysialic acid transport protein KpsD</fullName>
    </submittedName>
</protein>
<dbReference type="Pfam" id="PF02563">
    <property type="entry name" value="Poly_export"/>
    <property type="match status" value="1"/>
</dbReference>
<dbReference type="GO" id="GO:0046930">
    <property type="term" value="C:pore complex"/>
    <property type="evidence" value="ECO:0007669"/>
    <property type="project" value="UniProtKB-KW"/>
</dbReference>
<evidence type="ECO:0000256" key="5">
    <source>
        <dbReference type="ARBA" id="ARBA00022597"/>
    </source>
</evidence>
<keyword evidence="14" id="KW-0449">Lipoprotein</keyword>
<comment type="subcellular location">
    <subcellularLocation>
        <location evidence="1">Cell outer membrane</location>
        <topology evidence="1">Multi-pass membrane protein</topology>
    </subcellularLocation>
</comment>
<dbReference type="GO" id="GO:0015288">
    <property type="term" value="F:porin activity"/>
    <property type="evidence" value="ECO:0007669"/>
    <property type="project" value="UniProtKB-KW"/>
</dbReference>
<dbReference type="InterPro" id="IPR019554">
    <property type="entry name" value="Soluble_ligand-bd"/>
</dbReference>
<evidence type="ECO:0000256" key="2">
    <source>
        <dbReference type="ARBA" id="ARBA00009450"/>
    </source>
</evidence>
<evidence type="ECO:0000313" key="31">
    <source>
        <dbReference type="EMBL" id="QOS28738.1"/>
    </source>
</evidence>
<feature type="domain" description="Soluble ligand binding" evidence="17">
    <location>
        <begin position="652"/>
        <end position="688"/>
    </location>
</feature>
<keyword evidence="12" id="KW-0564">Palmitate</keyword>
<keyword evidence="7 15" id="KW-0732">Signal</keyword>
<dbReference type="EMBL" id="MT898406">
    <property type="protein sequence ID" value="QOS29640.1"/>
    <property type="molecule type" value="Genomic_DNA"/>
</dbReference>
<dbReference type="Pfam" id="PF22461">
    <property type="entry name" value="SLBB_2"/>
    <property type="match status" value="1"/>
</dbReference>
<comment type="similarity">
    <text evidence="2">Belongs to the BexD/CtrA/VexA family.</text>
</comment>
<evidence type="ECO:0000313" key="27">
    <source>
        <dbReference type="EMBL" id="QOS25123.1"/>
    </source>
</evidence>
<evidence type="ECO:0000256" key="15">
    <source>
        <dbReference type="SAM" id="SignalP"/>
    </source>
</evidence>
<evidence type="ECO:0000256" key="6">
    <source>
        <dbReference type="ARBA" id="ARBA00022692"/>
    </source>
</evidence>
<sequence>MLKGYFSIGACILASLFAPFTYAQTPTPEQIQMFQNLPADQQQALASKYGISIPSGASSQPSSYQNPQVVEPRPIASNATEAKVNDSEKENQGLKRFGLDLFAGSPTTFAPISDVPVPADYTVGAGDEIVIQLFGKENTTHRLRVNRAGIINFPSLGPVQVAGMTFSDVRDSLNQRVKEQMIGVRSDISLGEMRTMQVFVMGDAYKPGAYTVSALTTISQAIYYSGGFSESGALRNVQLKRNGQVIRKLDMYDLLLKGDARNDVRLLPGDVVFIGALGNTMSIDGEVNRPAIYEIKPGETYKQAIQMAGGFTANAYSDQIEVKRYAAKGARDALTLNFSQSNDQQTKVKDGDTVNVLKKSEELTRYVQIEGDVRHPGFIEWKSGQRIADLFQSVDTSFNSTADVNYAIIVREINPQRDIEVYQVNLANAILSPTSKDNLKLNSRDRVLVFNRFNNEDLDTLADQETVTKAKTLEQAQLQAQQEQLKEQEVMSSSVAVSSAAALAKNSKQPKIVFRGKEITKDDFEVLKQNTRRTLLAPVLLQLQQQSRLGLAPQIAEVFGEVKYPGRYPITPRMTISTLIEAAGGLTYNAFTINAELARTVINSKDERASIDVERIDLRQAIKGSTADDAIIVGRDRLNILGKPNVKLQSTVTLQGEVRFPGTYTVRQGETLGELLERAGGLTEFAHPQGAIFTREALRLQEQKLLNQYAADMRAETAKKTFRADSNMGSVISDPDKTLKFVEEASRSKALGRMVVQLNRILKDERSADFMLEDGDFLFVPTFRNTVSIMGEVQVPITYLLDNKLDVDDYLNKAGGAKKQADEDRIFVVRADGSVYKPTSGYWFGNNHEELKAGDTIVVPIDTDYRDALSTWTAATQILYQTGVAINALK</sequence>
<dbReference type="EMBL" id="MT898381">
    <property type="protein sequence ID" value="QOS28738.1"/>
    <property type="molecule type" value="Genomic_DNA"/>
</dbReference>
<evidence type="ECO:0000256" key="7">
    <source>
        <dbReference type="ARBA" id="ARBA00022729"/>
    </source>
</evidence>
<evidence type="ECO:0000256" key="4">
    <source>
        <dbReference type="ARBA" id="ARBA00022452"/>
    </source>
</evidence>
<dbReference type="RefSeq" id="WP_140369575.1">
    <property type="nucleotide sequence ID" value="NZ_CANUHW010000004.1"/>
</dbReference>
<evidence type="ECO:0000256" key="14">
    <source>
        <dbReference type="ARBA" id="ARBA00023288"/>
    </source>
</evidence>
<dbReference type="EMBL" id="MT898230">
    <property type="protein sequence ID" value="QOS23028.1"/>
    <property type="molecule type" value="Genomic_DNA"/>
</dbReference>
<evidence type="ECO:0000256" key="8">
    <source>
        <dbReference type="ARBA" id="ARBA00023047"/>
    </source>
</evidence>
<evidence type="ECO:0000313" key="21">
    <source>
        <dbReference type="EMBL" id="QOS17154.1"/>
    </source>
</evidence>
<gene>
    <name evidence="29" type="primary">kpsD</name>
    <name evidence="20" type="ORF">VP385_00007</name>
    <name evidence="29" type="ORF">VP408_00007</name>
    <name evidence="19" type="ORF">VP409_00007</name>
    <name evidence="22" type="ORF">VP411_00007</name>
    <name evidence="32" type="ORF">VP412_00007</name>
    <name evidence="30" type="ORF">VP413_00007</name>
    <name evidence="21" type="ORF">VP414_00007</name>
    <name evidence="28" type="ORF">VP415_00007</name>
    <name evidence="25" type="ORF">VP419_00007</name>
    <name evidence="24" type="ORF">VP425_00007</name>
    <name evidence="27" type="ORF">VP426_00007</name>
    <name evidence="26" type="ORF">VP427_00007</name>
    <name evidence="23" type="ORF">VP436_00007</name>
    <name evidence="31" type="ORF">VP445_00007</name>
</gene>
<evidence type="ECO:0000256" key="9">
    <source>
        <dbReference type="ARBA" id="ARBA00023065"/>
    </source>
</evidence>
<dbReference type="GO" id="GO:0009279">
    <property type="term" value="C:cell outer membrane"/>
    <property type="evidence" value="ECO:0007669"/>
    <property type="project" value="UniProtKB-SubCell"/>
</dbReference>
<dbReference type="EMBL" id="MT898333">
    <property type="protein sequence ID" value="QOS26845.1"/>
    <property type="molecule type" value="Genomic_DNA"/>
</dbReference>
<keyword evidence="5" id="KW-0762">Sugar transport</keyword>
<feature type="domain" description="Soluble ligand binding" evidence="17">
    <location>
        <begin position="557"/>
        <end position="597"/>
    </location>
</feature>
<feature type="domain" description="SLBB" evidence="18">
    <location>
        <begin position="197"/>
        <end position="274"/>
    </location>
</feature>
<dbReference type="EMBL" id="MT898034">
    <property type="protein sequence ID" value="QOS15816.1"/>
    <property type="molecule type" value="Genomic_DNA"/>
</dbReference>
<keyword evidence="13" id="KW-0998">Cell outer membrane</keyword>
<evidence type="ECO:0000313" key="30">
    <source>
        <dbReference type="EMBL" id="QOS27114.1"/>
    </source>
</evidence>
<evidence type="ECO:0000313" key="26">
    <source>
        <dbReference type="EMBL" id="QOS23923.1"/>
    </source>
</evidence>
<reference evidence="29" key="1">
    <citation type="submission" date="2020-08" db="EMBL/GenBank/DDBJ databases">
        <title>Genetic structure, function and evolution of capsule biosynthesis loci in Vibrio parahaemolyticus.</title>
        <authorList>
            <person name="Li L."/>
            <person name="Bian S."/>
        </authorList>
    </citation>
    <scope>NUCLEOTIDE SEQUENCE</scope>
    <source>
        <strain evidence="20">VP385</strain>
        <strain evidence="29">VP408</strain>
        <strain evidence="19">VP409</strain>
        <strain evidence="22">VP411</strain>
        <strain evidence="32">VP412</strain>
        <strain evidence="30">VP413</strain>
        <strain evidence="21">VP414</strain>
        <strain evidence="28">VP415</strain>
        <strain evidence="25">VP419</strain>
        <strain evidence="24">VP425</strain>
        <strain evidence="27">VP426</strain>
        <strain evidence="26">VP427</strain>
        <strain evidence="23">VP436</strain>
        <strain evidence="31">VP445</strain>
    </source>
</reference>
<feature type="domain" description="Polysaccharide export protein N-terminal" evidence="16">
    <location>
        <begin position="116"/>
        <end position="180"/>
    </location>
</feature>
<dbReference type="EMBL" id="MT898256">
    <property type="protein sequence ID" value="QOS23923.1"/>
    <property type="molecule type" value="Genomic_DNA"/>
</dbReference>
<dbReference type="InterPro" id="IPR049712">
    <property type="entry name" value="Poly_export"/>
</dbReference>
<dbReference type="Pfam" id="PF10531">
    <property type="entry name" value="SLBB"/>
    <property type="match status" value="4"/>
</dbReference>
<feature type="domain" description="Soluble ligand binding" evidence="17">
    <location>
        <begin position="283"/>
        <end position="327"/>
    </location>
</feature>
<keyword evidence="4" id="KW-1134">Transmembrane beta strand</keyword>
<organism evidence="29">
    <name type="scientific">Vibrio parahaemolyticus</name>
    <dbReference type="NCBI Taxonomy" id="670"/>
    <lineage>
        <taxon>Bacteria</taxon>
        <taxon>Pseudomonadati</taxon>
        <taxon>Pseudomonadota</taxon>
        <taxon>Gammaproteobacteria</taxon>
        <taxon>Vibrionales</taxon>
        <taxon>Vibrionaceae</taxon>
        <taxon>Vibrio</taxon>
    </lineage>
</organism>
<evidence type="ECO:0000313" key="23">
    <source>
        <dbReference type="EMBL" id="QOS23028.1"/>
    </source>
</evidence>
<evidence type="ECO:0000256" key="10">
    <source>
        <dbReference type="ARBA" id="ARBA00023114"/>
    </source>
</evidence>
<keyword evidence="3" id="KW-0813">Transport</keyword>
<dbReference type="GO" id="GO:0015159">
    <property type="term" value="F:polysaccharide transmembrane transporter activity"/>
    <property type="evidence" value="ECO:0007669"/>
    <property type="project" value="InterPro"/>
</dbReference>
<feature type="domain" description="Soluble ligand binding" evidence="17">
    <location>
        <begin position="787"/>
        <end position="837"/>
    </location>
</feature>
<dbReference type="EMBL" id="MT898340">
    <property type="protein sequence ID" value="QOS27114.1"/>
    <property type="molecule type" value="Genomic_DNA"/>
</dbReference>
<keyword evidence="9" id="KW-0406">Ion transport</keyword>
<dbReference type="EMBL" id="MT898089">
    <property type="protein sequence ID" value="QOS17848.1"/>
    <property type="molecule type" value="Genomic_DNA"/>
</dbReference>
<evidence type="ECO:0000313" key="25">
    <source>
        <dbReference type="EMBL" id="QOS23678.1"/>
    </source>
</evidence>
<evidence type="ECO:0000259" key="17">
    <source>
        <dbReference type="Pfam" id="PF10531"/>
    </source>
</evidence>
<accession>A0A7M1WIP6</accession>
<dbReference type="Gene3D" id="3.30.1950.10">
    <property type="entry name" value="wza like domain"/>
    <property type="match status" value="1"/>
</dbReference>